<evidence type="ECO:0000256" key="1">
    <source>
        <dbReference type="ARBA" id="ARBA00008092"/>
    </source>
</evidence>
<dbReference type="SMART" id="SM00430">
    <property type="entry name" value="HOLI"/>
    <property type="match status" value="1"/>
</dbReference>
<evidence type="ECO:0000256" key="8">
    <source>
        <dbReference type="ARBA" id="ARBA00023170"/>
    </source>
</evidence>
<evidence type="ECO:0000256" key="6">
    <source>
        <dbReference type="ARBA" id="ARBA00023125"/>
    </source>
</evidence>
<keyword evidence="2 10" id="KW-0479">Metal-binding</keyword>
<dbReference type="InterPro" id="IPR035500">
    <property type="entry name" value="NHR-like_dom_sf"/>
</dbReference>
<feature type="region of interest" description="Disordered" evidence="11">
    <location>
        <begin position="1"/>
        <end position="28"/>
    </location>
</feature>
<evidence type="ECO:0000256" key="3">
    <source>
        <dbReference type="ARBA" id="ARBA00022771"/>
    </source>
</evidence>
<evidence type="ECO:0000256" key="2">
    <source>
        <dbReference type="ARBA" id="ARBA00022723"/>
    </source>
</evidence>
<sequence>MSLPPNGSQQSPHHHLQPSDCPSSSQHYSSQSRRQKVCGACGDRAKSYHFGGISCDSCKAFFRRSVQNEAYKNFHCPYEGKCEITITSRKCCQYCRFKKCLSIGMETGWVMTEEERLALVKNRMERKQRQGGSDTGSHQQEAGKKPYRSTTSIPEYEPDINDLSKYLAPEDMRVIEFLVNAYEESYNEVPFSEHLHKSVPSTGRTRTEILDMFFTAVKQFTNFSQRLETFSKIQQHDKEILLRTGVLELCFIRGAYIYDEKLARWPHTGKPMYRESPTLDSDDIKKLVSAELFEKHMEFIRSIKDMHLDEATIMLLLVIVLMSPDRPGLDNEVLVAEEQEKFYILMKKYMQWRYGEDNTIMLYPKLLLRLPDLRELNDYHTDYNLRLGTEEVQQIQQKLSSLKIDSCFQRSEKTSSSASHSKRGPPTPGPSGASTSSEVSSARVPWSLVRDVLRAPTSPFSQEEESSSSESSDRVAPFRS</sequence>
<dbReference type="PRINTS" id="PR00047">
    <property type="entry name" value="STROIDFINGER"/>
</dbReference>
<dbReference type="SUPFAM" id="SSF48508">
    <property type="entry name" value="Nuclear receptor ligand-binding domain"/>
    <property type="match status" value="1"/>
</dbReference>
<feature type="domain" description="Nuclear receptor" evidence="12">
    <location>
        <begin position="35"/>
        <end position="112"/>
    </location>
</feature>
<dbReference type="Gene3D" id="1.10.565.10">
    <property type="entry name" value="Retinoid X Receptor"/>
    <property type="match status" value="1"/>
</dbReference>
<name>A0AAV4M6F3_9ARAC</name>
<evidence type="ECO:0000259" key="13">
    <source>
        <dbReference type="PROSITE" id="PS51843"/>
    </source>
</evidence>
<evidence type="ECO:0000313" key="15">
    <source>
        <dbReference type="Proteomes" id="UP001054837"/>
    </source>
</evidence>
<dbReference type="Proteomes" id="UP001054837">
    <property type="component" value="Unassembled WGS sequence"/>
</dbReference>
<dbReference type="GO" id="GO:0005634">
    <property type="term" value="C:nucleus"/>
    <property type="evidence" value="ECO:0007669"/>
    <property type="project" value="UniProtKB-SubCell"/>
</dbReference>
<feature type="region of interest" description="Disordered" evidence="11">
    <location>
        <begin position="455"/>
        <end position="480"/>
    </location>
</feature>
<comment type="subcellular location">
    <subcellularLocation>
        <location evidence="10">Nucleus</location>
    </subcellularLocation>
</comment>
<dbReference type="PRINTS" id="PR00398">
    <property type="entry name" value="STRDHORMONER"/>
</dbReference>
<evidence type="ECO:0000313" key="14">
    <source>
        <dbReference type="EMBL" id="GIX67407.1"/>
    </source>
</evidence>
<gene>
    <name evidence="14" type="primary">E75</name>
    <name evidence="14" type="ORF">CDAR_115611</name>
</gene>
<keyword evidence="4 10" id="KW-0862">Zinc</keyword>
<dbReference type="PROSITE" id="PS51843">
    <property type="entry name" value="NR_LBD"/>
    <property type="match status" value="1"/>
</dbReference>
<keyword evidence="15" id="KW-1185">Reference proteome</keyword>
<dbReference type="CDD" id="cd07156">
    <property type="entry name" value="NR_DBD_VDR_like"/>
    <property type="match status" value="1"/>
</dbReference>
<dbReference type="Pfam" id="PF00105">
    <property type="entry name" value="zf-C4"/>
    <property type="match status" value="1"/>
</dbReference>
<dbReference type="GO" id="GO:0045944">
    <property type="term" value="P:positive regulation of transcription by RNA polymerase II"/>
    <property type="evidence" value="ECO:0007669"/>
    <property type="project" value="TreeGrafter"/>
</dbReference>
<dbReference type="AlphaFoldDB" id="A0AAV4M6F3"/>
<feature type="region of interest" description="Disordered" evidence="11">
    <location>
        <begin position="413"/>
        <end position="443"/>
    </location>
</feature>
<keyword evidence="9 10" id="KW-0539">Nucleus</keyword>
<dbReference type="PANTHER" id="PTHR24082">
    <property type="entry name" value="NUCLEAR HORMONE RECEPTOR"/>
    <property type="match status" value="1"/>
</dbReference>
<evidence type="ECO:0000256" key="9">
    <source>
        <dbReference type="ARBA" id="ARBA00023242"/>
    </source>
</evidence>
<evidence type="ECO:0000256" key="10">
    <source>
        <dbReference type="RuleBase" id="RU004334"/>
    </source>
</evidence>
<comment type="caution">
    <text evidence="14">The sequence shown here is derived from an EMBL/GenBank/DDBJ whole genome shotgun (WGS) entry which is preliminary data.</text>
</comment>
<dbReference type="Pfam" id="PF00104">
    <property type="entry name" value="Hormone_recep"/>
    <property type="match status" value="1"/>
</dbReference>
<dbReference type="InterPro" id="IPR013088">
    <property type="entry name" value="Znf_NHR/GATA"/>
</dbReference>
<feature type="compositionally biased region" description="Low complexity" evidence="11">
    <location>
        <begin position="430"/>
        <end position="441"/>
    </location>
</feature>
<feature type="region of interest" description="Disordered" evidence="11">
    <location>
        <begin position="125"/>
        <end position="156"/>
    </location>
</feature>
<keyword evidence="6 10" id="KW-0238">DNA-binding</keyword>
<keyword evidence="8 10" id="KW-0675">Receptor</keyword>
<dbReference type="InterPro" id="IPR001728">
    <property type="entry name" value="ThyrH_rcpt"/>
</dbReference>
<dbReference type="InterPro" id="IPR000536">
    <property type="entry name" value="Nucl_hrmn_rcpt_lig-bd"/>
</dbReference>
<organism evidence="14 15">
    <name type="scientific">Caerostris darwini</name>
    <dbReference type="NCBI Taxonomy" id="1538125"/>
    <lineage>
        <taxon>Eukaryota</taxon>
        <taxon>Metazoa</taxon>
        <taxon>Ecdysozoa</taxon>
        <taxon>Arthropoda</taxon>
        <taxon>Chelicerata</taxon>
        <taxon>Arachnida</taxon>
        <taxon>Araneae</taxon>
        <taxon>Araneomorphae</taxon>
        <taxon>Entelegynae</taxon>
        <taxon>Araneoidea</taxon>
        <taxon>Araneidae</taxon>
        <taxon>Caerostris</taxon>
    </lineage>
</organism>
<comment type="similarity">
    <text evidence="1">Belongs to the nuclear hormone receptor family. NR1 subfamily.</text>
</comment>
<dbReference type="GO" id="GO:0000978">
    <property type="term" value="F:RNA polymerase II cis-regulatory region sequence-specific DNA binding"/>
    <property type="evidence" value="ECO:0007669"/>
    <property type="project" value="TreeGrafter"/>
</dbReference>
<dbReference type="PRINTS" id="PR00546">
    <property type="entry name" value="THYROIDHORMR"/>
</dbReference>
<dbReference type="PANTHER" id="PTHR24082:SF482">
    <property type="entry name" value="NUCLEAR RECEPTOR"/>
    <property type="match status" value="1"/>
</dbReference>
<dbReference type="GO" id="GO:0004879">
    <property type="term" value="F:nuclear receptor activity"/>
    <property type="evidence" value="ECO:0007669"/>
    <property type="project" value="InterPro"/>
</dbReference>
<evidence type="ECO:0000256" key="4">
    <source>
        <dbReference type="ARBA" id="ARBA00022833"/>
    </source>
</evidence>
<evidence type="ECO:0000259" key="12">
    <source>
        <dbReference type="PROSITE" id="PS51030"/>
    </source>
</evidence>
<reference evidence="14 15" key="1">
    <citation type="submission" date="2021-06" db="EMBL/GenBank/DDBJ databases">
        <title>Caerostris darwini draft genome.</title>
        <authorList>
            <person name="Kono N."/>
            <person name="Arakawa K."/>
        </authorList>
    </citation>
    <scope>NUCLEOTIDE SEQUENCE [LARGE SCALE GENOMIC DNA]</scope>
</reference>
<dbReference type="PROSITE" id="PS00031">
    <property type="entry name" value="NUCLEAR_REC_DBD_1"/>
    <property type="match status" value="1"/>
</dbReference>
<dbReference type="InterPro" id="IPR050234">
    <property type="entry name" value="Nuclear_hormone_rcpt_NR1"/>
</dbReference>
<accession>A0AAV4M6F3</accession>
<keyword evidence="5 10" id="KW-0805">Transcription regulation</keyword>
<protein>
    <submittedName>
        <fullName evidence="14">Nuclear hormone receptor E75</fullName>
    </submittedName>
</protein>
<keyword evidence="3 10" id="KW-0863">Zinc-finger</keyword>
<dbReference type="PROSITE" id="PS51030">
    <property type="entry name" value="NUCLEAR_REC_DBD_2"/>
    <property type="match status" value="1"/>
</dbReference>
<dbReference type="SUPFAM" id="SSF57716">
    <property type="entry name" value="Glucocorticoid receptor-like (DNA-binding domain)"/>
    <property type="match status" value="1"/>
</dbReference>
<feature type="compositionally biased region" description="Polar residues" evidence="11">
    <location>
        <begin position="130"/>
        <end position="140"/>
    </location>
</feature>
<feature type="domain" description="NR LBD" evidence="13">
    <location>
        <begin position="170"/>
        <end position="406"/>
    </location>
</feature>
<keyword evidence="7 10" id="KW-0804">Transcription</keyword>
<dbReference type="EMBL" id="BPLQ01000092">
    <property type="protein sequence ID" value="GIX67407.1"/>
    <property type="molecule type" value="Genomic_DNA"/>
</dbReference>
<feature type="compositionally biased region" description="Polar residues" evidence="11">
    <location>
        <begin position="1"/>
        <end position="11"/>
    </location>
</feature>
<dbReference type="InterPro" id="IPR001723">
    <property type="entry name" value="Nuclear_hrmn_rcpt"/>
</dbReference>
<evidence type="ECO:0000256" key="5">
    <source>
        <dbReference type="ARBA" id="ARBA00023015"/>
    </source>
</evidence>
<dbReference type="SMART" id="SM00399">
    <property type="entry name" value="ZnF_C4"/>
    <property type="match status" value="1"/>
</dbReference>
<dbReference type="GO" id="GO:0008270">
    <property type="term" value="F:zinc ion binding"/>
    <property type="evidence" value="ECO:0007669"/>
    <property type="project" value="UniProtKB-KW"/>
</dbReference>
<dbReference type="Gene3D" id="3.30.50.10">
    <property type="entry name" value="Erythroid Transcription Factor GATA-1, subunit A"/>
    <property type="match status" value="1"/>
</dbReference>
<evidence type="ECO:0000256" key="7">
    <source>
        <dbReference type="ARBA" id="ARBA00023163"/>
    </source>
</evidence>
<proteinExistence type="inferred from homology"/>
<dbReference type="GO" id="GO:0030154">
    <property type="term" value="P:cell differentiation"/>
    <property type="evidence" value="ECO:0007669"/>
    <property type="project" value="TreeGrafter"/>
</dbReference>
<evidence type="ECO:0000256" key="11">
    <source>
        <dbReference type="SAM" id="MobiDB-lite"/>
    </source>
</evidence>
<dbReference type="InterPro" id="IPR001628">
    <property type="entry name" value="Znf_hrmn_rcpt"/>
</dbReference>
<dbReference type="GO" id="GO:0000122">
    <property type="term" value="P:negative regulation of transcription by RNA polymerase II"/>
    <property type="evidence" value="ECO:0007669"/>
    <property type="project" value="TreeGrafter"/>
</dbReference>